<organism evidence="4 5">
    <name type="scientific">Catenulispora subtropica</name>
    <dbReference type="NCBI Taxonomy" id="450798"/>
    <lineage>
        <taxon>Bacteria</taxon>
        <taxon>Bacillati</taxon>
        <taxon>Actinomycetota</taxon>
        <taxon>Actinomycetes</taxon>
        <taxon>Catenulisporales</taxon>
        <taxon>Catenulisporaceae</taxon>
        <taxon>Catenulispora</taxon>
    </lineage>
</organism>
<dbReference type="Pfam" id="PF13439">
    <property type="entry name" value="Glyco_transf_4"/>
    <property type="match status" value="1"/>
</dbReference>
<dbReference type="Gene3D" id="3.40.50.2000">
    <property type="entry name" value="Glycogen Phosphorylase B"/>
    <property type="match status" value="2"/>
</dbReference>
<evidence type="ECO:0000259" key="3">
    <source>
        <dbReference type="Pfam" id="PF13439"/>
    </source>
</evidence>
<dbReference type="Pfam" id="PF13692">
    <property type="entry name" value="Glyco_trans_1_4"/>
    <property type="match status" value="1"/>
</dbReference>
<dbReference type="RefSeq" id="WP_344662434.1">
    <property type="nucleotide sequence ID" value="NZ_BAAAQM010000073.1"/>
</dbReference>
<sequence length="380" mass="41087">MATFGVLSTYPPAACGLATFSQSLRDHLIAGDPSCDVGVVQVLDGTQEDGRRLEVVAALDAEGVRTEAAAEALNRYDTVIVQHEYGIYGGRDGENVTDVLDAVRRPVIVVLHTVLTEPSEHQRDVLENIVERADRVVVLSRTAARRLTKVYRVPPENVEVIPHGARVASRPHKLAQALHHMKRPTILTWGLIGPGKGIEWAIDALAELRAVGVEPRYLVVGRTHPKVLERQGEAYRDSLKERAVQRGVEDLVEFDAAYEGDRRLHQIIDASDVVLLPYDSREQVTSGVLIEAVAARRPIVATEFPHAVELLGDGAGALVPHRDPVAMARALRHVLTVPGVAADMTAQGARVAPAFAWPAVAQRYRALAGDLAGAAARLAA</sequence>
<protein>
    <submittedName>
        <fullName evidence="4">Glycosyltransferase</fullName>
    </submittedName>
</protein>
<name>A0ABP5ELZ1_9ACTN</name>
<accession>A0ABP5ELZ1</accession>
<evidence type="ECO:0000256" key="2">
    <source>
        <dbReference type="ARBA" id="ARBA00022679"/>
    </source>
</evidence>
<dbReference type="InterPro" id="IPR028098">
    <property type="entry name" value="Glyco_trans_4-like_N"/>
</dbReference>
<comment type="caution">
    <text evidence="4">The sequence shown here is derived from an EMBL/GenBank/DDBJ whole genome shotgun (WGS) entry which is preliminary data.</text>
</comment>
<dbReference type="Proteomes" id="UP001499854">
    <property type="component" value="Unassembled WGS sequence"/>
</dbReference>
<keyword evidence="2" id="KW-0808">Transferase</keyword>
<proteinExistence type="predicted"/>
<dbReference type="SUPFAM" id="SSF53756">
    <property type="entry name" value="UDP-Glycosyltransferase/glycogen phosphorylase"/>
    <property type="match status" value="1"/>
</dbReference>
<keyword evidence="5" id="KW-1185">Reference proteome</keyword>
<dbReference type="PANTHER" id="PTHR12526">
    <property type="entry name" value="GLYCOSYLTRANSFERASE"/>
    <property type="match status" value="1"/>
</dbReference>
<evidence type="ECO:0000313" key="5">
    <source>
        <dbReference type="Proteomes" id="UP001499854"/>
    </source>
</evidence>
<evidence type="ECO:0000313" key="4">
    <source>
        <dbReference type="EMBL" id="GAA2002105.1"/>
    </source>
</evidence>
<gene>
    <name evidence="4" type="ORF">GCM10009838_80030</name>
</gene>
<evidence type="ECO:0000256" key="1">
    <source>
        <dbReference type="ARBA" id="ARBA00022676"/>
    </source>
</evidence>
<keyword evidence="1" id="KW-0328">Glycosyltransferase</keyword>
<reference evidence="5" key="1">
    <citation type="journal article" date="2019" name="Int. J. Syst. Evol. Microbiol.">
        <title>The Global Catalogue of Microorganisms (GCM) 10K type strain sequencing project: providing services to taxonomists for standard genome sequencing and annotation.</title>
        <authorList>
            <consortium name="The Broad Institute Genomics Platform"/>
            <consortium name="The Broad Institute Genome Sequencing Center for Infectious Disease"/>
            <person name="Wu L."/>
            <person name="Ma J."/>
        </authorList>
    </citation>
    <scope>NUCLEOTIDE SEQUENCE [LARGE SCALE GENOMIC DNA]</scope>
    <source>
        <strain evidence="5">JCM 16013</strain>
    </source>
</reference>
<dbReference type="PANTHER" id="PTHR12526:SF572">
    <property type="entry name" value="BLL5144 PROTEIN"/>
    <property type="match status" value="1"/>
</dbReference>
<feature type="domain" description="Glycosyltransferase subfamily 4-like N-terminal" evidence="3">
    <location>
        <begin position="75"/>
        <end position="164"/>
    </location>
</feature>
<dbReference type="EMBL" id="BAAAQM010000073">
    <property type="protein sequence ID" value="GAA2002105.1"/>
    <property type="molecule type" value="Genomic_DNA"/>
</dbReference>